<feature type="domain" description="Response regulatory" evidence="4">
    <location>
        <begin position="4"/>
        <end position="120"/>
    </location>
</feature>
<dbReference type="SUPFAM" id="SSF52172">
    <property type="entry name" value="CheY-like"/>
    <property type="match status" value="1"/>
</dbReference>
<keyword evidence="2" id="KW-0902">Two-component regulatory system</keyword>
<keyword evidence="1 3" id="KW-0597">Phosphoprotein</keyword>
<dbReference type="OrthoDB" id="9792854at2"/>
<dbReference type="Proteomes" id="UP000054693">
    <property type="component" value="Unassembled WGS sequence"/>
</dbReference>
<evidence type="ECO:0000256" key="2">
    <source>
        <dbReference type="ARBA" id="ARBA00023012"/>
    </source>
</evidence>
<keyword evidence="5" id="KW-0418">Kinase</keyword>
<feature type="modified residue" description="4-aspartylphosphate" evidence="3">
    <location>
        <position position="53"/>
    </location>
</feature>
<proteinExistence type="predicted"/>
<keyword evidence="6" id="KW-1185">Reference proteome</keyword>
<dbReference type="STRING" id="40335.Ltuc_2797"/>
<dbReference type="InterPro" id="IPR011006">
    <property type="entry name" value="CheY-like_superfamily"/>
</dbReference>
<dbReference type="InterPro" id="IPR001789">
    <property type="entry name" value="Sig_transdc_resp-reg_receiver"/>
</dbReference>
<evidence type="ECO:0000256" key="1">
    <source>
        <dbReference type="ARBA" id="ARBA00022553"/>
    </source>
</evidence>
<dbReference type="GO" id="GO:0000160">
    <property type="term" value="P:phosphorelay signal transduction system"/>
    <property type="evidence" value="ECO:0007669"/>
    <property type="project" value="UniProtKB-KW"/>
</dbReference>
<gene>
    <name evidence="5" type="ORF">Ltuc_2797</name>
</gene>
<comment type="caution">
    <text evidence="5">The sequence shown here is derived from an EMBL/GenBank/DDBJ whole genome shotgun (WGS) entry which is preliminary data.</text>
</comment>
<name>A0A0W0ZP29_9GAMM</name>
<dbReference type="RefSeq" id="WP_058521997.1">
    <property type="nucleotide sequence ID" value="NZ_CAAAIP010000004.1"/>
</dbReference>
<dbReference type="PANTHER" id="PTHR45339:SF1">
    <property type="entry name" value="HYBRID SIGNAL TRANSDUCTION HISTIDINE KINASE J"/>
    <property type="match status" value="1"/>
</dbReference>
<evidence type="ECO:0000313" key="6">
    <source>
        <dbReference type="Proteomes" id="UP000054693"/>
    </source>
</evidence>
<accession>A0A0W0ZP29</accession>
<dbReference type="Gene3D" id="3.40.50.2300">
    <property type="match status" value="1"/>
</dbReference>
<evidence type="ECO:0000313" key="5">
    <source>
        <dbReference type="EMBL" id="KTD70786.1"/>
    </source>
</evidence>
<dbReference type="EMBL" id="LNZA01000012">
    <property type="protein sequence ID" value="KTD70786.1"/>
    <property type="molecule type" value="Genomic_DNA"/>
</dbReference>
<dbReference type="SMART" id="SM00448">
    <property type="entry name" value="REC"/>
    <property type="match status" value="1"/>
</dbReference>
<evidence type="ECO:0000256" key="3">
    <source>
        <dbReference type="PROSITE-ProRule" id="PRU00169"/>
    </source>
</evidence>
<organism evidence="5 6">
    <name type="scientific">Legionella tucsonensis</name>
    <dbReference type="NCBI Taxonomy" id="40335"/>
    <lineage>
        <taxon>Bacteria</taxon>
        <taxon>Pseudomonadati</taxon>
        <taxon>Pseudomonadota</taxon>
        <taxon>Gammaproteobacteria</taxon>
        <taxon>Legionellales</taxon>
        <taxon>Legionellaceae</taxon>
        <taxon>Legionella</taxon>
    </lineage>
</organism>
<dbReference type="GO" id="GO:0016301">
    <property type="term" value="F:kinase activity"/>
    <property type="evidence" value="ECO:0007669"/>
    <property type="project" value="UniProtKB-KW"/>
</dbReference>
<dbReference type="PROSITE" id="PS50110">
    <property type="entry name" value="RESPONSE_REGULATORY"/>
    <property type="match status" value="1"/>
</dbReference>
<protein>
    <submittedName>
        <fullName evidence="5">Sensory box histidine kinase/response regulator</fullName>
    </submittedName>
</protein>
<evidence type="ECO:0000259" key="4">
    <source>
        <dbReference type="PROSITE" id="PS50110"/>
    </source>
</evidence>
<keyword evidence="5" id="KW-0808">Transferase</keyword>
<sequence>MTVKILIVEDNELNLDMLSRRLQRKGYEIISAVDGEKGVSMAKAENPDLILMDLSLPVLDGYDATRQLKSDPKTNSIPIIALTAHAMVGDREKAVAAGCDDYEVKPIELPRLLEKIERLVKAC</sequence>
<dbReference type="PANTHER" id="PTHR45339">
    <property type="entry name" value="HYBRID SIGNAL TRANSDUCTION HISTIDINE KINASE J"/>
    <property type="match status" value="1"/>
</dbReference>
<dbReference type="PATRIC" id="fig|40335.7.peg.2989"/>
<reference evidence="5 6" key="1">
    <citation type="submission" date="2015-11" db="EMBL/GenBank/DDBJ databases">
        <title>Genomic analysis of 38 Legionella species identifies large and diverse effector repertoires.</title>
        <authorList>
            <person name="Burstein D."/>
            <person name="Amaro F."/>
            <person name="Zusman T."/>
            <person name="Lifshitz Z."/>
            <person name="Cohen O."/>
            <person name="Gilbert J.A."/>
            <person name="Pupko T."/>
            <person name="Shuman H.A."/>
            <person name="Segal G."/>
        </authorList>
    </citation>
    <scope>NUCLEOTIDE SEQUENCE [LARGE SCALE GENOMIC DNA]</scope>
    <source>
        <strain evidence="5 6">ATCC 49180</strain>
    </source>
</reference>
<dbReference type="AlphaFoldDB" id="A0A0W0ZP29"/>
<dbReference type="Pfam" id="PF00072">
    <property type="entry name" value="Response_reg"/>
    <property type="match status" value="1"/>
</dbReference>